<evidence type="ECO:0000313" key="2">
    <source>
        <dbReference type="Proteomes" id="UP000012062"/>
    </source>
</evidence>
<reference evidence="1 2" key="1">
    <citation type="submission" date="2013-02" db="EMBL/GenBank/DDBJ databases">
        <authorList>
            <person name="Genoscope - CEA"/>
        </authorList>
    </citation>
    <scope>NUCLEOTIDE SEQUENCE [LARGE SCALE GENOMIC DNA]</scope>
    <source>
        <strain evidence="1 2">STM 2683</strain>
    </source>
</reference>
<accession>M5EYY4</accession>
<keyword evidence="2" id="KW-1185">Reference proteome</keyword>
<dbReference type="STRING" id="1297569.MESS2_960019"/>
<dbReference type="AlphaFoldDB" id="M5EYY4"/>
<sequence>MFDVSSHVVRIEHYGSSYFSYCLLPVFTEDDRVPHDYYRVRSPLVFSALSGWGIK</sequence>
<dbReference type="EMBL" id="CAUM01000168">
    <property type="protein sequence ID" value="CCV09273.1"/>
    <property type="molecule type" value="Genomic_DNA"/>
</dbReference>
<dbReference type="Proteomes" id="UP000012062">
    <property type="component" value="Unassembled WGS sequence"/>
</dbReference>
<evidence type="ECO:0000313" key="1">
    <source>
        <dbReference type="EMBL" id="CCV09273.1"/>
    </source>
</evidence>
<gene>
    <name evidence="1" type="ORF">MESS2_960019</name>
</gene>
<protein>
    <submittedName>
        <fullName evidence="1">Uncharacterized protein</fullName>
    </submittedName>
</protein>
<name>M5EYY4_9HYPH</name>
<comment type="caution">
    <text evidence="1">The sequence shown here is derived from an EMBL/GenBank/DDBJ whole genome shotgun (WGS) entry which is preliminary data.</text>
</comment>
<proteinExistence type="predicted"/>
<organism evidence="1 2">
    <name type="scientific">Mesorhizobium metallidurans STM 2683</name>
    <dbReference type="NCBI Taxonomy" id="1297569"/>
    <lineage>
        <taxon>Bacteria</taxon>
        <taxon>Pseudomonadati</taxon>
        <taxon>Pseudomonadota</taxon>
        <taxon>Alphaproteobacteria</taxon>
        <taxon>Hyphomicrobiales</taxon>
        <taxon>Phyllobacteriaceae</taxon>
        <taxon>Mesorhizobium</taxon>
    </lineage>
</organism>